<dbReference type="InterPro" id="IPR016833">
    <property type="entry name" value="Put_Na-Bile_cotransptr"/>
</dbReference>
<dbReference type="InterPro" id="IPR038770">
    <property type="entry name" value="Na+/solute_symporter_sf"/>
</dbReference>
<organism evidence="3 4">
    <name type="scientific">Acromyrmex charruanus</name>
    <dbReference type="NCBI Taxonomy" id="2715315"/>
    <lineage>
        <taxon>Eukaryota</taxon>
        <taxon>Metazoa</taxon>
        <taxon>Ecdysozoa</taxon>
        <taxon>Arthropoda</taxon>
        <taxon>Hexapoda</taxon>
        <taxon>Insecta</taxon>
        <taxon>Pterygota</taxon>
        <taxon>Neoptera</taxon>
        <taxon>Endopterygota</taxon>
        <taxon>Hymenoptera</taxon>
        <taxon>Apocrita</taxon>
        <taxon>Aculeata</taxon>
        <taxon>Formicoidea</taxon>
        <taxon>Formicidae</taxon>
        <taxon>Myrmicinae</taxon>
        <taxon>Acromyrmex</taxon>
    </lineage>
</organism>
<evidence type="ECO:0000313" key="4">
    <source>
        <dbReference type="Proteomes" id="UP000669903"/>
    </source>
</evidence>
<dbReference type="AlphaFoldDB" id="A0A836G2P6"/>
<dbReference type="PANTHER" id="PTHR18640:SF5">
    <property type="entry name" value="SODIUM_BILE ACID COTRANSPORTER 7"/>
    <property type="match status" value="1"/>
</dbReference>
<proteinExistence type="inferred from homology"/>
<dbReference type="Pfam" id="PF13593">
    <property type="entry name" value="SBF_like"/>
    <property type="match status" value="1"/>
</dbReference>
<dbReference type="Gene3D" id="1.20.1530.20">
    <property type="match status" value="1"/>
</dbReference>
<keyword evidence="4" id="KW-1185">Reference proteome</keyword>
<dbReference type="PANTHER" id="PTHR18640">
    <property type="entry name" value="SOLUTE CARRIER FAMILY 10 MEMBER 7"/>
    <property type="match status" value="1"/>
</dbReference>
<dbReference type="EMBL" id="JAANIC010003477">
    <property type="protein sequence ID" value="KAG5339568.1"/>
    <property type="molecule type" value="Genomic_DNA"/>
</dbReference>
<dbReference type="Proteomes" id="UP000669903">
    <property type="component" value="Unassembled WGS sequence"/>
</dbReference>
<comment type="similarity">
    <text evidence="1">Belongs to the bile acid:sodium symporter (BASS) (TC 2.A.28) family.</text>
</comment>
<evidence type="ECO:0000256" key="2">
    <source>
        <dbReference type="SAM" id="Phobius"/>
    </source>
</evidence>
<gene>
    <name evidence="3" type="primary">Slc10a7</name>
    <name evidence="3" type="ORF">G6Z76_0012647</name>
</gene>
<sequence length="333" mass="36855">IKKMSVNINLQPRKKTNLLYRYGYVLLMLACMILATIQPHIGATNGIINGNFIIRYFAVPSIYLEAGLLCDPKSLYSTLKDGYLLTFVMVFVYILMPFLARIGTYLLMTYAKVNIWLLKGMEVLYCMPPPFSTGLALCRLAQADLPTSVITTLVSHFGGLFLSPILLYLMLGTSTPPLVGINIREIVYSTLFPLGMGIILRMFILKNKCFNVNTSWFSQILLLAIAYHWFCDAVLADASSLQAVDILFCVLIACLAQILLSSLCWILCSQWLPRNVLLAALFTSTHKSVSLGGWILRGAYHGSAHGPAVNLPLRILPVAQLLLGSLLASWLAP</sequence>
<feature type="non-terminal residue" evidence="3">
    <location>
        <position position="333"/>
    </location>
</feature>
<name>A0A836G2P6_9HYME</name>
<keyword evidence="2" id="KW-0812">Transmembrane</keyword>
<feature type="transmembrane region" description="Helical" evidence="2">
    <location>
        <begin position="82"/>
        <end position="103"/>
    </location>
</feature>
<accession>A0A836G2P6</accession>
<reference evidence="3" key="1">
    <citation type="submission" date="2020-03" db="EMBL/GenBank/DDBJ databases">
        <title>Relaxed selection underlies rapid genomic changes in the transitions from sociality to social parasitism in ants.</title>
        <authorList>
            <person name="Bi X."/>
        </authorList>
    </citation>
    <scope>NUCLEOTIDE SEQUENCE</scope>
    <source>
        <strain evidence="3">BGI-DK2014a</strain>
        <tissue evidence="3">Whole body</tissue>
    </source>
</reference>
<evidence type="ECO:0000313" key="3">
    <source>
        <dbReference type="EMBL" id="KAG5339568.1"/>
    </source>
</evidence>
<keyword evidence="2" id="KW-0472">Membrane</keyword>
<comment type="caution">
    <text evidence="3">The sequence shown here is derived from an EMBL/GenBank/DDBJ whole genome shotgun (WGS) entry which is preliminary data.</text>
</comment>
<protein>
    <submittedName>
        <fullName evidence="3">NTCP7 protein</fullName>
    </submittedName>
</protein>
<keyword evidence="2" id="KW-1133">Transmembrane helix</keyword>
<evidence type="ECO:0000256" key="1">
    <source>
        <dbReference type="ARBA" id="ARBA00006528"/>
    </source>
</evidence>
<feature type="transmembrane region" description="Helical" evidence="2">
    <location>
        <begin position="242"/>
        <end position="268"/>
    </location>
</feature>
<feature type="transmembrane region" description="Helical" evidence="2">
    <location>
        <begin position="186"/>
        <end position="204"/>
    </location>
</feature>
<feature type="transmembrane region" description="Helical" evidence="2">
    <location>
        <begin position="149"/>
        <end position="171"/>
    </location>
</feature>
<feature type="transmembrane region" description="Helical" evidence="2">
    <location>
        <begin position="21"/>
        <end position="41"/>
    </location>
</feature>
<dbReference type="GO" id="GO:0005886">
    <property type="term" value="C:plasma membrane"/>
    <property type="evidence" value="ECO:0007669"/>
    <property type="project" value="TreeGrafter"/>
</dbReference>
<feature type="non-terminal residue" evidence="3">
    <location>
        <position position="1"/>
    </location>
</feature>
<feature type="transmembrane region" description="Helical" evidence="2">
    <location>
        <begin position="216"/>
        <end position="236"/>
    </location>
</feature>